<keyword evidence="1" id="KW-1133">Transmembrane helix</keyword>
<accession>A0A0F9MRX5</accession>
<feature type="transmembrane region" description="Helical" evidence="1">
    <location>
        <begin position="42"/>
        <end position="62"/>
    </location>
</feature>
<evidence type="ECO:0000313" key="2">
    <source>
        <dbReference type="EMBL" id="KKN02167.1"/>
    </source>
</evidence>
<evidence type="ECO:0000256" key="1">
    <source>
        <dbReference type="SAM" id="Phobius"/>
    </source>
</evidence>
<sequence>MTRTISRTLMATLAACLLAFSSVGHARVIEESPSALAMAGDAVFVRPVLLATTIVGSVVYLVSLPFSLLGGNAEEAGEVLVVGPAKATFVRCLGCTTSGRKAPTVEQTGN</sequence>
<comment type="caution">
    <text evidence="2">The sequence shown here is derived from an EMBL/GenBank/DDBJ whole genome shotgun (WGS) entry which is preliminary data.</text>
</comment>
<protein>
    <recommendedName>
        <fullName evidence="3">Multidrug transporter</fullName>
    </recommendedName>
</protein>
<evidence type="ECO:0008006" key="3">
    <source>
        <dbReference type="Google" id="ProtNLM"/>
    </source>
</evidence>
<dbReference type="AlphaFoldDB" id="A0A0F9MRX5"/>
<reference evidence="2" key="1">
    <citation type="journal article" date="2015" name="Nature">
        <title>Complex archaea that bridge the gap between prokaryotes and eukaryotes.</title>
        <authorList>
            <person name="Spang A."/>
            <person name="Saw J.H."/>
            <person name="Jorgensen S.L."/>
            <person name="Zaremba-Niedzwiedzka K."/>
            <person name="Martijn J."/>
            <person name="Lind A.E."/>
            <person name="van Eijk R."/>
            <person name="Schleper C."/>
            <person name="Guy L."/>
            <person name="Ettema T.J."/>
        </authorList>
    </citation>
    <scope>NUCLEOTIDE SEQUENCE</scope>
</reference>
<proteinExistence type="predicted"/>
<dbReference type="EMBL" id="LAZR01005177">
    <property type="protein sequence ID" value="KKN02167.1"/>
    <property type="molecule type" value="Genomic_DNA"/>
</dbReference>
<keyword evidence="1" id="KW-0472">Membrane</keyword>
<organism evidence="2">
    <name type="scientific">marine sediment metagenome</name>
    <dbReference type="NCBI Taxonomy" id="412755"/>
    <lineage>
        <taxon>unclassified sequences</taxon>
        <taxon>metagenomes</taxon>
        <taxon>ecological metagenomes</taxon>
    </lineage>
</organism>
<gene>
    <name evidence="2" type="ORF">LCGC14_1120420</name>
</gene>
<keyword evidence="1" id="KW-0812">Transmembrane</keyword>
<name>A0A0F9MRX5_9ZZZZ</name>